<proteinExistence type="predicted"/>
<keyword evidence="2" id="KW-0677">Repeat</keyword>
<dbReference type="AlphaFoldDB" id="A0A1I5THB6"/>
<dbReference type="Proteomes" id="UP000182692">
    <property type="component" value="Unassembled WGS sequence"/>
</dbReference>
<dbReference type="GeneID" id="35871366"/>
<dbReference type="SMART" id="SM00191">
    <property type="entry name" value="Int_alpha"/>
    <property type="match status" value="4"/>
</dbReference>
<protein>
    <submittedName>
        <fullName evidence="4">FG-GAP repeat-containing protein</fullName>
    </submittedName>
</protein>
<accession>A0A1I5THB6</accession>
<dbReference type="InterPro" id="IPR013517">
    <property type="entry name" value="FG-GAP"/>
</dbReference>
<dbReference type="SUPFAM" id="SSF50965">
    <property type="entry name" value="Galactose oxidase, central domain"/>
    <property type="match status" value="1"/>
</dbReference>
<evidence type="ECO:0000256" key="2">
    <source>
        <dbReference type="ARBA" id="ARBA00022737"/>
    </source>
</evidence>
<dbReference type="OrthoDB" id="9782766at2"/>
<dbReference type="SUPFAM" id="SSF75011">
    <property type="entry name" value="3-carboxy-cis,cis-mucoante lactonizing enzyme"/>
    <property type="match status" value="1"/>
</dbReference>
<name>A0A1I5THB6_9GAMM</name>
<evidence type="ECO:0000313" key="5">
    <source>
        <dbReference type="Proteomes" id="UP000182692"/>
    </source>
</evidence>
<keyword evidence="1" id="KW-0732">Signal</keyword>
<dbReference type="InterPro" id="IPR013519">
    <property type="entry name" value="Int_alpha_beta-p"/>
</dbReference>
<evidence type="ECO:0000256" key="3">
    <source>
        <dbReference type="ARBA" id="ARBA00023180"/>
    </source>
</evidence>
<reference evidence="4 5" key="1">
    <citation type="submission" date="2016-10" db="EMBL/GenBank/DDBJ databases">
        <authorList>
            <person name="de Groot N.N."/>
        </authorList>
    </citation>
    <scope>NUCLEOTIDE SEQUENCE [LARGE SCALE GENOMIC DNA]</scope>
    <source>
        <strain evidence="4 5">DSM 15893</strain>
    </source>
</reference>
<dbReference type="PANTHER" id="PTHR36220:SF1">
    <property type="entry name" value="GAMMA TUBULIN COMPLEX COMPONENT C-TERMINAL DOMAIN-CONTAINING PROTEIN"/>
    <property type="match status" value="1"/>
</dbReference>
<dbReference type="InterPro" id="IPR028994">
    <property type="entry name" value="Integrin_alpha_N"/>
</dbReference>
<dbReference type="Gene3D" id="2.130.10.130">
    <property type="entry name" value="Integrin alpha, N-terminal"/>
    <property type="match status" value="3"/>
</dbReference>
<evidence type="ECO:0000313" key="4">
    <source>
        <dbReference type="EMBL" id="SFP82472.1"/>
    </source>
</evidence>
<dbReference type="PANTHER" id="PTHR36220">
    <property type="entry name" value="UNNAMED PRODUCT"/>
    <property type="match status" value="1"/>
</dbReference>
<dbReference type="STRING" id="1121869.SAMN03084138_03214"/>
<gene>
    <name evidence="4" type="ORF">SAMN03084138_03214</name>
</gene>
<dbReference type="Pfam" id="PF14312">
    <property type="entry name" value="FG-GAP_2"/>
    <property type="match status" value="2"/>
</dbReference>
<dbReference type="RefSeq" id="WP_017012675.1">
    <property type="nucleotide sequence ID" value="NZ_FOWR01000026.1"/>
</dbReference>
<keyword evidence="3" id="KW-0325">Glycoprotein</keyword>
<evidence type="ECO:0000256" key="1">
    <source>
        <dbReference type="ARBA" id="ARBA00022729"/>
    </source>
</evidence>
<organism evidence="4 5">
    <name type="scientific">Enterovibrio norvegicus DSM 15893</name>
    <dbReference type="NCBI Taxonomy" id="1121869"/>
    <lineage>
        <taxon>Bacteria</taxon>
        <taxon>Pseudomonadati</taxon>
        <taxon>Pseudomonadota</taxon>
        <taxon>Gammaproteobacteria</taxon>
        <taxon>Vibrionales</taxon>
        <taxon>Vibrionaceae</taxon>
        <taxon>Enterovibrio</taxon>
    </lineage>
</organism>
<dbReference type="EMBL" id="FOWR01000026">
    <property type="protein sequence ID" value="SFP82472.1"/>
    <property type="molecule type" value="Genomic_DNA"/>
</dbReference>
<dbReference type="InterPro" id="IPR011043">
    <property type="entry name" value="Gal_Oxase/kelch_b-propeller"/>
</dbReference>
<sequence>MIGYFKASNTGASDIYGATVALSDDGKTLAVGAKQEDSISPGINGDESNNSRANAGAVYLYRKTNTIWLKQAYIKPTVVGGGDLFGRSIALSSDGNTLAVTAPEESSNASGVNGDASNNSTGRSGAMYIFRYQGSAWYQEAYIKPATPKSSYFFGGRVLLSNDGNVAAVCSTGDDSSATGINGDDTIAGSSNSGSMHVFRFSGGSWSQDAYIKASNTGSNDRFCSSAAISGDGNTLVVGAKNEDSDGTGIDAVQTNNNRSNSGAAYIFRYSSGVWSQQSFIKASNTGNGDEFGTDVALDDTGNILAVSAPLEDSDGVGVNGTQTNNLSSNTGAVYFFRFDSGNWFQEAFIKLDEPSNFDRLANVELSGDGNTLAIRSEDDSGAVGINGETNDSSQNNAGAIHVYRYRNSNWEYDHFLKATNTESDDSFGDGLSISTDGLSIVVGAQAEDASTLNINGDATVNGATNSGAVYLF</sequence>